<evidence type="ECO:0000313" key="1">
    <source>
        <dbReference type="EMBL" id="CAA6814908.1"/>
    </source>
</evidence>
<protein>
    <submittedName>
        <fullName evidence="1">Uncharacterized protein</fullName>
    </submittedName>
</protein>
<dbReference type="AlphaFoldDB" id="A0A6S6TJ77"/>
<proteinExistence type="predicted"/>
<sequence length="301" mass="35144">MKNLILLLIFHSLLAAEENRTLSLNIFNKAKASIKNEIVTAKISLNARTIFGSYFHDLEENKDRKYISKIMGKVEGQKVLELYFSPFVYVGRLYIHFKFKDFSPSTNKIDYFVVENENNMAKKSFKIKRKLEVKNEFINKKQIKSKLLEIDSKVWTLSKVDDIIKNLYGEKSLKTLQDNCNNYTIERNCTTYNGICTQCKKKTVIQYIRTPVFMKFDSSKELDSIIILYTGKKYPLQAVYKIPPQSIPYIGVTYSFEKSGEIIIIARGKDQKIYQSKPYFIELSNARDTENRSINMLFNIK</sequence>
<name>A0A6S6TJ77_9BACT</name>
<gene>
    <name evidence="1" type="ORF">HELGO_WM45210</name>
</gene>
<dbReference type="EMBL" id="CACVAR010000246">
    <property type="protein sequence ID" value="CAA6814908.1"/>
    <property type="molecule type" value="Genomic_DNA"/>
</dbReference>
<accession>A0A6S6TJ77</accession>
<organism evidence="1">
    <name type="scientific">uncultured Sulfurovum sp</name>
    <dbReference type="NCBI Taxonomy" id="269237"/>
    <lineage>
        <taxon>Bacteria</taxon>
        <taxon>Pseudomonadati</taxon>
        <taxon>Campylobacterota</taxon>
        <taxon>Epsilonproteobacteria</taxon>
        <taxon>Campylobacterales</taxon>
        <taxon>Sulfurovaceae</taxon>
        <taxon>Sulfurovum</taxon>
        <taxon>environmental samples</taxon>
    </lineage>
</organism>
<reference evidence="1" key="1">
    <citation type="submission" date="2020-01" db="EMBL/GenBank/DDBJ databases">
        <authorList>
            <person name="Meier V. D."/>
            <person name="Meier V D."/>
        </authorList>
    </citation>
    <scope>NUCLEOTIDE SEQUENCE</scope>
    <source>
        <strain evidence="1">HLG_WM_MAG_03</strain>
    </source>
</reference>